<feature type="compositionally biased region" description="Polar residues" evidence="8">
    <location>
        <begin position="227"/>
        <end position="244"/>
    </location>
</feature>
<dbReference type="PANTHER" id="PTHR45904">
    <property type="entry name" value="TRNA (URACIL-5-)-METHYLTRANSFERASE"/>
    <property type="match status" value="1"/>
</dbReference>
<dbReference type="RefSeq" id="XP_014663335.1">
    <property type="nucleotide sequence ID" value="XM_014807849.1"/>
</dbReference>
<feature type="active site" description="Nucleophile" evidence="7">
    <location>
        <position position="636"/>
    </location>
</feature>
<dbReference type="Pfam" id="PF00076">
    <property type="entry name" value="RRM_1"/>
    <property type="match status" value="1"/>
</dbReference>
<feature type="region of interest" description="Disordered" evidence="8">
    <location>
        <begin position="45"/>
        <end position="72"/>
    </location>
</feature>
<evidence type="ECO:0000256" key="7">
    <source>
        <dbReference type="PROSITE-ProRule" id="PRU01024"/>
    </source>
</evidence>
<dbReference type="SUPFAM" id="SSF53335">
    <property type="entry name" value="S-adenosyl-L-methionine-dependent methyltransferases"/>
    <property type="match status" value="1"/>
</dbReference>
<dbReference type="GeneID" id="106806023"/>
<sequence length="844" mass="92145">MNEDKDSQVALGRPEAESSITIRPPDIVAQSQCIMVGAKEEEDKTNILDVKKEDYTSEAKMGEGQEDKDEEKAHAIVADTEAEGNQATLGCVNEEDEAMEAITREGNMADGDTDNCEKNTSTYVDGRAGLFTSEIYKIEIQNLPKYFGHSQLKKRITNQGLKPVKVKSMRATGPSYCFVTFRCEEDRQEAIKKLNGHVWKGCTFRVKIANAKVDPIVKRRQEDTNDDGGNQSVKRQRVTTNKGGHTQGKRAEVDESSSLEDQVKERLTPLWNTPYEEQLEVKQRSIVSFLTTFARSMSDVDNSQHRWIQAQRKANNNMCCKLEDIRPSPRIEGSRNKLSFSCGLRPDTRVRTVGFRVGRYEAGSTGVVEPYGIDVVPDYVKNVVRVIEQYVRASTYEVFDSQTHSGYWESVLCRTTESKEVMLGFCMRRQTLTDSETQQEMAALKEFFTTGPGAAVNVTSLYITFTIRKQTGSSSDLQWQHIMGEKAITERLLGLGFRISPSSFFQVNTLATEVLYSVVGDVCKLNEDTVLLDICCGTGTIGQTLAKQVKKVYGFELIQEAVDDARYNAKVNGISNIEYICGDAMQEVPELVGKLSPYYCKDVVAILDPPRAGCSVKVIQAIRRCKQINRLIYVSCNAQLAKHNFLDLVRPASNKFRGEPFRPIVATPVDLFPHTNHVELVLLFERGSHQPVSDASSVNAHDTDADAATNVENIDGAGVVATSVPAVASAAAAAAAAPVNAEGGSTDVKPRDVTPDKEVRTLPQCTSDSTMDDVDSTPAGNVDGATTASTGGSTTDDVARTTTGNADGATTASTGGSTTDDVASKTARNVDDTNAVGTGVSTCQ</sequence>
<comment type="catalytic activity">
    <reaction evidence="5">
        <text>uridine(54) in tRNA + S-adenosyl-L-methionine = 5-methyluridine(54) in tRNA + S-adenosyl-L-homocysteine + H(+)</text>
        <dbReference type="Rhea" id="RHEA:42712"/>
        <dbReference type="Rhea" id="RHEA-COMP:10167"/>
        <dbReference type="Rhea" id="RHEA-COMP:10193"/>
        <dbReference type="ChEBI" id="CHEBI:15378"/>
        <dbReference type="ChEBI" id="CHEBI:57856"/>
        <dbReference type="ChEBI" id="CHEBI:59789"/>
        <dbReference type="ChEBI" id="CHEBI:65315"/>
        <dbReference type="ChEBI" id="CHEBI:74447"/>
        <dbReference type="EC" id="2.1.1.35"/>
    </reaction>
    <physiologicalReaction direction="left-to-right" evidence="5">
        <dbReference type="Rhea" id="RHEA:42713"/>
    </physiologicalReaction>
</comment>
<feature type="region of interest" description="Disordered" evidence="8">
    <location>
        <begin position="736"/>
        <end position="844"/>
    </location>
</feature>
<evidence type="ECO:0000256" key="1">
    <source>
        <dbReference type="ARBA" id="ARBA00022603"/>
    </source>
</evidence>
<protein>
    <recommendedName>
        <fullName evidence="4">tRNA (uracil(54)-C(5))-methyltransferase</fullName>
        <ecNumber evidence="4">2.1.1.35</ecNumber>
    </recommendedName>
</protein>
<dbReference type="Gene3D" id="3.30.70.330">
    <property type="match status" value="1"/>
</dbReference>
<dbReference type="InterPro" id="IPR045850">
    <property type="entry name" value="TRM2_met"/>
</dbReference>
<feature type="binding site" evidence="7">
    <location>
        <position position="608"/>
    </location>
    <ligand>
        <name>S-adenosyl-L-methionine</name>
        <dbReference type="ChEBI" id="CHEBI:59789"/>
    </ligand>
</feature>
<feature type="compositionally biased region" description="Low complexity" evidence="8">
    <location>
        <begin position="783"/>
        <end position="821"/>
    </location>
</feature>
<dbReference type="Gene3D" id="3.40.50.150">
    <property type="entry name" value="Vaccinia Virus protein VP39"/>
    <property type="match status" value="1"/>
</dbReference>
<dbReference type="PROSITE" id="PS50102">
    <property type="entry name" value="RRM"/>
    <property type="match status" value="1"/>
</dbReference>
<evidence type="ECO:0000256" key="2">
    <source>
        <dbReference type="ARBA" id="ARBA00022679"/>
    </source>
</evidence>
<dbReference type="InterPro" id="IPR029063">
    <property type="entry name" value="SAM-dependent_MTases_sf"/>
</dbReference>
<dbReference type="Pfam" id="PF05958">
    <property type="entry name" value="tRNA_U5-meth_tr"/>
    <property type="match status" value="1"/>
</dbReference>
<comment type="caution">
    <text evidence="7">Lacks conserved residue(s) required for the propagation of feature annotation.</text>
</comment>
<dbReference type="InterPro" id="IPR030391">
    <property type="entry name" value="MeTrfase_TrmA_CS"/>
</dbReference>
<evidence type="ECO:0000259" key="9">
    <source>
        <dbReference type="PROSITE" id="PS50102"/>
    </source>
</evidence>
<organism evidence="10 11">
    <name type="scientific">Priapulus caudatus</name>
    <name type="common">Priapulid worm</name>
    <dbReference type="NCBI Taxonomy" id="37621"/>
    <lineage>
        <taxon>Eukaryota</taxon>
        <taxon>Metazoa</taxon>
        <taxon>Ecdysozoa</taxon>
        <taxon>Scalidophora</taxon>
        <taxon>Priapulida</taxon>
        <taxon>Priapulimorpha</taxon>
        <taxon>Priapulimorphida</taxon>
        <taxon>Priapulidae</taxon>
        <taxon>Priapulus</taxon>
    </lineage>
</organism>
<feature type="binding site" evidence="7">
    <location>
        <position position="506"/>
    </location>
    <ligand>
        <name>S-adenosyl-L-methionine</name>
        <dbReference type="ChEBI" id="CHEBI:59789"/>
    </ligand>
</feature>
<dbReference type="PROSITE" id="PS51687">
    <property type="entry name" value="SAM_MT_RNA_M5U"/>
    <property type="match status" value="1"/>
</dbReference>
<reference evidence="11" key="1">
    <citation type="submission" date="2025-08" db="UniProtKB">
        <authorList>
            <consortium name="RefSeq"/>
        </authorList>
    </citation>
    <scope>IDENTIFICATION</scope>
</reference>
<dbReference type="EC" id="2.1.1.35" evidence="4"/>
<feature type="compositionally biased region" description="Basic and acidic residues" evidence="8">
    <location>
        <begin position="748"/>
        <end position="760"/>
    </location>
</feature>
<accession>A0ABM1DTR4</accession>
<evidence type="ECO:0000256" key="3">
    <source>
        <dbReference type="ARBA" id="ARBA00022691"/>
    </source>
</evidence>
<dbReference type="Proteomes" id="UP000695022">
    <property type="component" value="Unplaced"/>
</dbReference>
<keyword evidence="1 7" id="KW-0489">Methyltransferase</keyword>
<evidence type="ECO:0000313" key="11">
    <source>
        <dbReference type="RefSeq" id="XP_014663335.1"/>
    </source>
</evidence>
<evidence type="ECO:0000313" key="10">
    <source>
        <dbReference type="Proteomes" id="UP000695022"/>
    </source>
</evidence>
<comment type="similarity">
    <text evidence="7">Belongs to the class I-like SAM-binding methyltransferase superfamily. RNA M5U methyltransferase family.</text>
</comment>
<feature type="domain" description="RRM" evidence="9">
    <location>
        <begin position="136"/>
        <end position="211"/>
    </location>
</feature>
<name>A0ABM1DTR4_PRICU</name>
<dbReference type="InterPro" id="IPR000504">
    <property type="entry name" value="RRM_dom"/>
</dbReference>
<feature type="compositionally biased region" description="Polar residues" evidence="8">
    <location>
        <begin position="835"/>
        <end position="844"/>
    </location>
</feature>
<gene>
    <name evidence="11" type="primary">LOC106806023</name>
</gene>
<keyword evidence="10" id="KW-1185">Reference proteome</keyword>
<keyword evidence="6" id="KW-0694">RNA-binding</keyword>
<keyword evidence="3 7" id="KW-0949">S-adenosyl-L-methionine</keyword>
<dbReference type="Gene3D" id="2.40.50.1070">
    <property type="match status" value="1"/>
</dbReference>
<feature type="region of interest" description="Disordered" evidence="8">
    <location>
        <begin position="1"/>
        <end position="24"/>
    </location>
</feature>
<dbReference type="InterPro" id="IPR035979">
    <property type="entry name" value="RBD_domain_sf"/>
</dbReference>
<dbReference type="CDD" id="cd12439">
    <property type="entry name" value="RRM_TRMT2A"/>
    <property type="match status" value="1"/>
</dbReference>
<dbReference type="CDD" id="cd02440">
    <property type="entry name" value="AdoMet_MTases"/>
    <property type="match status" value="1"/>
</dbReference>
<dbReference type="PROSITE" id="PS01231">
    <property type="entry name" value="TRMA_2"/>
    <property type="match status" value="1"/>
</dbReference>
<evidence type="ECO:0000256" key="4">
    <source>
        <dbReference type="ARBA" id="ARBA00033763"/>
    </source>
</evidence>
<feature type="region of interest" description="Disordered" evidence="8">
    <location>
        <begin position="219"/>
        <end position="261"/>
    </location>
</feature>
<dbReference type="InterPro" id="IPR034262">
    <property type="entry name" value="TRMT2A_RRM"/>
</dbReference>
<evidence type="ECO:0000256" key="5">
    <source>
        <dbReference type="ARBA" id="ARBA00047278"/>
    </source>
</evidence>
<evidence type="ECO:0000256" key="8">
    <source>
        <dbReference type="SAM" id="MobiDB-lite"/>
    </source>
</evidence>
<dbReference type="PANTHER" id="PTHR45904:SF2">
    <property type="entry name" value="TRNA (URACIL-5-)-METHYLTRANSFERASE HOMOLOG A"/>
    <property type="match status" value="1"/>
</dbReference>
<keyword evidence="2 7" id="KW-0808">Transferase</keyword>
<dbReference type="SMART" id="SM00360">
    <property type="entry name" value="RRM"/>
    <property type="match status" value="1"/>
</dbReference>
<dbReference type="InterPro" id="IPR010280">
    <property type="entry name" value="U5_MeTrfase_fam"/>
</dbReference>
<proteinExistence type="inferred from homology"/>
<dbReference type="SUPFAM" id="SSF54928">
    <property type="entry name" value="RNA-binding domain, RBD"/>
    <property type="match status" value="1"/>
</dbReference>
<feature type="binding site" evidence="7">
    <location>
        <position position="556"/>
    </location>
    <ligand>
        <name>S-adenosyl-L-methionine</name>
        <dbReference type="ChEBI" id="CHEBI:59789"/>
    </ligand>
</feature>
<evidence type="ECO:0000256" key="6">
    <source>
        <dbReference type="PROSITE-ProRule" id="PRU00176"/>
    </source>
</evidence>
<dbReference type="InterPro" id="IPR012677">
    <property type="entry name" value="Nucleotide-bd_a/b_plait_sf"/>
</dbReference>